<dbReference type="OrthoDB" id="4206417at2759"/>
<reference evidence="1 2" key="1">
    <citation type="journal article" date="2011" name="PLoS Genet.">
        <title>Comparative genomic analysis of human fungal pathogens causing paracoccidioidomycosis.</title>
        <authorList>
            <person name="Desjardins C.A."/>
            <person name="Champion M.D."/>
            <person name="Holder J.W."/>
            <person name="Muszewska A."/>
            <person name="Goldberg J."/>
            <person name="Bailao A.M."/>
            <person name="Brigido M.M."/>
            <person name="Ferreira M.E."/>
            <person name="Garcia A.M."/>
            <person name="Grynberg M."/>
            <person name="Gujja S."/>
            <person name="Heiman D.I."/>
            <person name="Henn M.R."/>
            <person name="Kodira C.D."/>
            <person name="Leon-Narvaez H."/>
            <person name="Longo L.V."/>
            <person name="Ma L.J."/>
            <person name="Malavazi I."/>
            <person name="Matsuo A.L."/>
            <person name="Morais F.V."/>
            <person name="Pereira M."/>
            <person name="Rodriguez-Brito S."/>
            <person name="Sakthikumar S."/>
            <person name="Salem-Izacc S.M."/>
            <person name="Sykes S.M."/>
            <person name="Teixeira M.M."/>
            <person name="Vallejo M.C."/>
            <person name="Walter M.E."/>
            <person name="Yandava C."/>
            <person name="Young S."/>
            <person name="Zeng Q."/>
            <person name="Zucker J."/>
            <person name="Felipe M.S."/>
            <person name="Goldman G.H."/>
            <person name="Haas B.J."/>
            <person name="McEwen J.G."/>
            <person name="Nino-Vega G."/>
            <person name="Puccia R."/>
            <person name="San-Blas G."/>
            <person name="Soares C.M."/>
            <person name="Birren B.W."/>
            <person name="Cuomo C.A."/>
        </authorList>
    </citation>
    <scope>NUCLEOTIDE SEQUENCE [LARGE SCALE GENOMIC DNA]</scope>
    <source>
        <strain evidence="2">ATCC MYA-826 / Pb01</strain>
    </source>
</reference>
<organism evidence="1 2">
    <name type="scientific">Paracoccidioides lutzii (strain ATCC MYA-826 / Pb01)</name>
    <name type="common">Paracoccidioides brasiliensis</name>
    <dbReference type="NCBI Taxonomy" id="502779"/>
    <lineage>
        <taxon>Eukaryota</taxon>
        <taxon>Fungi</taxon>
        <taxon>Dikarya</taxon>
        <taxon>Ascomycota</taxon>
        <taxon>Pezizomycotina</taxon>
        <taxon>Eurotiomycetes</taxon>
        <taxon>Eurotiomycetidae</taxon>
        <taxon>Onygenales</taxon>
        <taxon>Ajellomycetaceae</taxon>
        <taxon>Paracoccidioides</taxon>
    </lineage>
</organism>
<evidence type="ECO:0000313" key="2">
    <source>
        <dbReference type="Proteomes" id="UP000002059"/>
    </source>
</evidence>
<gene>
    <name evidence="1" type="ORF">PAAG_03429</name>
</gene>
<name>C1GX55_PARBA</name>
<keyword evidence="2" id="KW-1185">Reference proteome</keyword>
<dbReference type="Proteomes" id="UP000002059">
    <property type="component" value="Partially assembled WGS sequence"/>
</dbReference>
<dbReference type="GeneID" id="9098110"/>
<dbReference type="AlphaFoldDB" id="C1GX55"/>
<proteinExistence type="predicted"/>
<sequence length="92" mass="10160">MTPARCSLREASFSRLFPLEAKRALSGGLTLAIAYMHSRDYSHGKYDKPETVPVMQRNVKSLPPSVPAKAVIPLRLGENAEEFSLSDARVET</sequence>
<dbReference type="EMBL" id="KN293998">
    <property type="protein sequence ID" value="EEH41143.2"/>
    <property type="molecule type" value="Genomic_DNA"/>
</dbReference>
<dbReference type="HOGENOM" id="CLU_2413881_0_0_1"/>
<dbReference type="KEGG" id="pbl:PAAG_03429"/>
<dbReference type="eggNOG" id="KOG1290">
    <property type="taxonomic scope" value="Eukaryota"/>
</dbReference>
<evidence type="ECO:0000313" key="1">
    <source>
        <dbReference type="EMBL" id="EEH41143.2"/>
    </source>
</evidence>
<protein>
    <submittedName>
        <fullName evidence="1">Uncharacterized protein</fullName>
    </submittedName>
</protein>
<dbReference type="VEuPathDB" id="FungiDB:PAAG_03429"/>
<accession>C1GX55</accession>
<dbReference type="RefSeq" id="XP_002794884.2">
    <property type="nucleotide sequence ID" value="XM_002794838.2"/>
</dbReference>